<dbReference type="InterPro" id="IPR022968">
    <property type="entry name" value="Tsr3-like"/>
</dbReference>
<evidence type="ECO:0000256" key="5">
    <source>
        <dbReference type="ARBA" id="ARBA00022691"/>
    </source>
</evidence>
<dbReference type="HAMAP" id="MF_01116">
    <property type="entry name" value="TSR3"/>
    <property type="match status" value="1"/>
</dbReference>
<protein>
    <recommendedName>
        <fullName evidence="6">18S rRNA aminocarboxypropyltransferase</fullName>
        <ecNumber evidence="6">2.5.1.157</ecNumber>
    </recommendedName>
</protein>
<dbReference type="InterPro" id="IPR007177">
    <property type="entry name" value="Tsr3_C"/>
</dbReference>
<feature type="binding site" evidence="6">
    <location>
        <position position="13"/>
    </location>
    <ligand>
        <name>S-adenosyl-L-methionine</name>
        <dbReference type="ChEBI" id="CHEBI:59789"/>
    </ligand>
</feature>
<dbReference type="STRING" id="914234.M2R920"/>
<dbReference type="InterPro" id="IPR007209">
    <property type="entry name" value="RNaseL-inhib-like_metal-bd_dom"/>
</dbReference>
<keyword evidence="1 6" id="KW-0963">Cytoplasm</keyword>
<evidence type="ECO:0000256" key="1">
    <source>
        <dbReference type="ARBA" id="ARBA00022490"/>
    </source>
</evidence>
<dbReference type="HOGENOM" id="CLU_035060_4_0_1"/>
<dbReference type="GO" id="GO:0000455">
    <property type="term" value="P:enzyme-directed rRNA pseudouridine synthesis"/>
    <property type="evidence" value="ECO:0007669"/>
    <property type="project" value="UniProtKB-UniRule"/>
</dbReference>
<keyword evidence="6" id="KW-0539">Nucleus</keyword>
<feature type="region of interest" description="Disordered" evidence="7">
    <location>
        <begin position="187"/>
        <end position="220"/>
    </location>
</feature>
<evidence type="ECO:0000259" key="8">
    <source>
        <dbReference type="Pfam" id="PF04034"/>
    </source>
</evidence>
<keyword evidence="2 6" id="KW-0690">Ribosome biogenesis</keyword>
<proteinExistence type="inferred from homology"/>
<name>M2R920_CERS8</name>
<comment type="catalytic activity">
    <reaction evidence="6">
        <text>an N(1)-methylpseudouridine in rRNA + S-adenosyl-L-methionine = N(1)-methyl-N(3)-[(3S)-3-amino-3-carboxypropyl]pseudouridine in rRNA + S-methyl-5'-thioadenosine + H(+)</text>
        <dbReference type="Rhea" id="RHEA:63296"/>
        <dbReference type="Rhea" id="RHEA-COMP:11634"/>
        <dbReference type="Rhea" id="RHEA-COMP:16310"/>
        <dbReference type="ChEBI" id="CHEBI:15378"/>
        <dbReference type="ChEBI" id="CHEBI:17509"/>
        <dbReference type="ChEBI" id="CHEBI:59789"/>
        <dbReference type="ChEBI" id="CHEBI:74890"/>
        <dbReference type="ChEBI" id="CHEBI:146234"/>
        <dbReference type="EC" id="2.5.1.157"/>
    </reaction>
</comment>
<feature type="domain" description="16S/18S rRNA aminocarboxypropyltransferase Tsr3 C-terminal" evidence="8">
    <location>
        <begin position="35"/>
        <end position="161"/>
    </location>
</feature>
<dbReference type="PANTHER" id="PTHR20426">
    <property type="entry name" value="RIBOSOME BIOGENESIS PROTEIN TSR3 HOMOLOG"/>
    <property type="match status" value="1"/>
</dbReference>
<organism evidence="10 11">
    <name type="scientific">Ceriporiopsis subvermispora (strain B)</name>
    <name type="common">White-rot fungus</name>
    <name type="synonym">Gelatoporia subvermispora</name>
    <dbReference type="NCBI Taxonomy" id="914234"/>
    <lineage>
        <taxon>Eukaryota</taxon>
        <taxon>Fungi</taxon>
        <taxon>Dikarya</taxon>
        <taxon>Basidiomycota</taxon>
        <taxon>Agaricomycotina</taxon>
        <taxon>Agaricomycetes</taxon>
        <taxon>Polyporales</taxon>
        <taxon>Gelatoporiaceae</taxon>
        <taxon>Gelatoporia</taxon>
    </lineage>
</organism>
<dbReference type="GO" id="GO:1904047">
    <property type="term" value="F:S-adenosyl-L-methionine binding"/>
    <property type="evidence" value="ECO:0007669"/>
    <property type="project" value="UniProtKB-UniRule"/>
</dbReference>
<evidence type="ECO:0000256" key="4">
    <source>
        <dbReference type="ARBA" id="ARBA00022679"/>
    </source>
</evidence>
<comment type="similarity">
    <text evidence="6">Belongs to the TDD superfamily. TSR3 family.</text>
</comment>
<dbReference type="GO" id="GO:0106388">
    <property type="term" value="F:rRNA small subunit aminocarboxypropyltransferase activity"/>
    <property type="evidence" value="ECO:0007669"/>
    <property type="project" value="UniProtKB-EC"/>
</dbReference>
<dbReference type="NCBIfam" id="NF002621">
    <property type="entry name" value="PRK02287.1"/>
    <property type="match status" value="1"/>
</dbReference>
<evidence type="ECO:0000256" key="3">
    <source>
        <dbReference type="ARBA" id="ARBA00022552"/>
    </source>
</evidence>
<feature type="binding site" evidence="6">
    <location>
        <position position="84"/>
    </location>
    <ligand>
        <name>S-adenosyl-L-methionine</name>
        <dbReference type="ChEBI" id="CHEBI:59789"/>
    </ligand>
</feature>
<dbReference type="Pfam" id="PF04068">
    <property type="entry name" value="Fer4_RLI"/>
    <property type="match status" value="1"/>
</dbReference>
<comment type="subcellular location">
    <subcellularLocation>
        <location evidence="6">Cytoplasm</location>
    </subcellularLocation>
    <subcellularLocation>
        <location evidence="6">Nucleus</location>
    </subcellularLocation>
</comment>
<dbReference type="Proteomes" id="UP000016930">
    <property type="component" value="Unassembled WGS sequence"/>
</dbReference>
<feature type="compositionally biased region" description="Acidic residues" evidence="7">
    <location>
        <begin position="195"/>
        <end position="208"/>
    </location>
</feature>
<reference evidence="10 11" key="1">
    <citation type="journal article" date="2012" name="Proc. Natl. Acad. Sci. U.S.A.">
        <title>Comparative genomics of Ceriporiopsis subvermispora and Phanerochaete chrysosporium provide insight into selective ligninolysis.</title>
        <authorList>
            <person name="Fernandez-Fueyo E."/>
            <person name="Ruiz-Duenas F.J."/>
            <person name="Ferreira P."/>
            <person name="Floudas D."/>
            <person name="Hibbett D.S."/>
            <person name="Canessa P."/>
            <person name="Larrondo L.F."/>
            <person name="James T.Y."/>
            <person name="Seelenfreund D."/>
            <person name="Lobos S."/>
            <person name="Polanco R."/>
            <person name="Tello M."/>
            <person name="Honda Y."/>
            <person name="Watanabe T."/>
            <person name="Watanabe T."/>
            <person name="Ryu J.S."/>
            <person name="Kubicek C.P."/>
            <person name="Schmoll M."/>
            <person name="Gaskell J."/>
            <person name="Hammel K.E."/>
            <person name="St John F.J."/>
            <person name="Vanden Wymelenberg A."/>
            <person name="Sabat G."/>
            <person name="Splinter BonDurant S."/>
            <person name="Syed K."/>
            <person name="Yadav J.S."/>
            <person name="Doddapaneni H."/>
            <person name="Subramanian V."/>
            <person name="Lavin J.L."/>
            <person name="Oguiza J.A."/>
            <person name="Perez G."/>
            <person name="Pisabarro A.G."/>
            <person name="Ramirez L."/>
            <person name="Santoyo F."/>
            <person name="Master E."/>
            <person name="Coutinho P.M."/>
            <person name="Henrissat B."/>
            <person name="Lombard V."/>
            <person name="Magnuson J.K."/>
            <person name="Kuees U."/>
            <person name="Hori C."/>
            <person name="Igarashi K."/>
            <person name="Samejima M."/>
            <person name="Held B.W."/>
            <person name="Barry K.W."/>
            <person name="LaButti K.M."/>
            <person name="Lapidus A."/>
            <person name="Lindquist E.A."/>
            <person name="Lucas S.M."/>
            <person name="Riley R."/>
            <person name="Salamov A.A."/>
            <person name="Hoffmeister D."/>
            <person name="Schwenk D."/>
            <person name="Hadar Y."/>
            <person name="Yarden O."/>
            <person name="de Vries R.P."/>
            <person name="Wiebenga A."/>
            <person name="Stenlid J."/>
            <person name="Eastwood D."/>
            <person name="Grigoriev I.V."/>
            <person name="Berka R.M."/>
            <person name="Blanchette R.A."/>
            <person name="Kersten P."/>
            <person name="Martinez A.T."/>
            <person name="Vicuna R."/>
            <person name="Cullen D."/>
        </authorList>
    </citation>
    <scope>NUCLEOTIDE SEQUENCE [LARGE SCALE GENOMIC DNA]</scope>
    <source>
        <strain evidence="10 11">B</strain>
    </source>
</reference>
<keyword evidence="11" id="KW-1185">Reference proteome</keyword>
<dbReference type="OrthoDB" id="10262062at2759"/>
<keyword evidence="4 6" id="KW-0808">Transferase</keyword>
<keyword evidence="3 6" id="KW-0698">rRNA processing</keyword>
<comment type="function">
    <text evidence="6">Aminocarboxypropyltransferase that catalyzes the aminocarboxypropyl transfer on pseudouridine at position 1191 (Psi1191) in 18S rRNA. It constitutes the last step in biosynthesis of the hypermodified N1-methyl-N3-(3-amino-3-carboxypropyl) pseudouridine (m1acp3-Psi) conserved in eukaryotic 18S rRNA.</text>
</comment>
<dbReference type="Pfam" id="PF04034">
    <property type="entry name" value="Ribo_biogen_C"/>
    <property type="match status" value="1"/>
</dbReference>
<dbReference type="EMBL" id="KB445800">
    <property type="protein sequence ID" value="EMD35246.1"/>
    <property type="molecule type" value="Genomic_DNA"/>
</dbReference>
<gene>
    <name evidence="6" type="primary">TSR3</name>
    <name evidence="10" type="ORF">CERSUDRAFT_138933</name>
</gene>
<accession>M2R920</accession>
<dbReference type="GO" id="GO:0005634">
    <property type="term" value="C:nucleus"/>
    <property type="evidence" value="ECO:0007669"/>
    <property type="project" value="UniProtKB-SubCell"/>
</dbReference>
<evidence type="ECO:0000256" key="6">
    <source>
        <dbReference type="HAMAP-Rule" id="MF_03146"/>
    </source>
</evidence>
<comment type="catalytic activity">
    <reaction evidence="6">
        <text>N(1)-methylpseudouridine(1191) in yeast 18S rRNA + S-adenosyl-L-methionine = N(1)-methyl-N(3)-[(3S)-3-amino-3-carboxypropyl]pseudouridine(1191) in yeast 18S rRNA + S-methyl-5'-thioadenosine + H(+)</text>
        <dbReference type="Rhea" id="RHEA:63300"/>
        <dbReference type="Rhea" id="RHEA-COMP:13852"/>
        <dbReference type="Rhea" id="RHEA-COMP:16309"/>
        <dbReference type="ChEBI" id="CHEBI:15378"/>
        <dbReference type="ChEBI" id="CHEBI:17509"/>
        <dbReference type="ChEBI" id="CHEBI:59789"/>
        <dbReference type="ChEBI" id="CHEBI:74890"/>
        <dbReference type="ChEBI" id="CHEBI:146234"/>
    </reaction>
</comment>
<feature type="binding site" evidence="6">
    <location>
        <position position="61"/>
    </location>
    <ligand>
        <name>S-adenosyl-L-methionine</name>
        <dbReference type="ChEBI" id="CHEBI:59789"/>
    </ligand>
</feature>
<keyword evidence="5 6" id="KW-0949">S-adenosyl-L-methionine</keyword>
<dbReference type="GO" id="GO:0005737">
    <property type="term" value="C:cytoplasm"/>
    <property type="evidence" value="ECO:0007669"/>
    <property type="project" value="UniProtKB-SubCell"/>
</dbReference>
<evidence type="ECO:0000259" key="9">
    <source>
        <dbReference type="Pfam" id="PF04068"/>
    </source>
</evidence>
<feature type="domain" description="RNase L inhibitor RLI-like possible metal-binding" evidence="9">
    <location>
        <begin position="1"/>
        <end position="31"/>
    </location>
</feature>
<dbReference type="PANTHER" id="PTHR20426:SF0">
    <property type="entry name" value="18S RRNA AMINOCARBOXYPROPYLTRANSFERASE"/>
    <property type="match status" value="1"/>
</dbReference>
<evidence type="ECO:0000313" key="10">
    <source>
        <dbReference type="EMBL" id="EMD35246.1"/>
    </source>
</evidence>
<dbReference type="GO" id="GO:0030490">
    <property type="term" value="P:maturation of SSU-rRNA"/>
    <property type="evidence" value="ECO:0007669"/>
    <property type="project" value="TreeGrafter"/>
</dbReference>
<dbReference type="EC" id="2.5.1.157" evidence="6"/>
<dbReference type="AlphaFoldDB" id="M2R920"/>
<evidence type="ECO:0000313" key="11">
    <source>
        <dbReference type="Proteomes" id="UP000016930"/>
    </source>
</evidence>
<feature type="binding site" evidence="6">
    <location>
        <position position="99"/>
    </location>
    <ligand>
        <name>S-adenosyl-L-methionine</name>
        <dbReference type="ChEBI" id="CHEBI:59789"/>
    </ligand>
</feature>
<sequence>MWDFDHCDPRRCSGKRLARLGLIDELKVGQRFRGVVVSPKGTQVISPADREIVLKHGVAVVECSWARLDDVPFNKISSPNERLLPYLVAANPVNYGKPWRLNCVEAVAAAFYITGFNEYGDHLMSKFGWGSSFFEINKHLFERYGGCTSAADVEQMQSQIMEEMEASYAQAREDNVPAYGEDLLIANPNHVVGSEGDDDDDDQDEDKSGDEAPAQGESPH</sequence>
<evidence type="ECO:0000256" key="2">
    <source>
        <dbReference type="ARBA" id="ARBA00022517"/>
    </source>
</evidence>
<evidence type="ECO:0000256" key="7">
    <source>
        <dbReference type="SAM" id="MobiDB-lite"/>
    </source>
</evidence>